<sequence length="252" mass="28487">MESVKGITAQFTMDIAKQSETSREGEQPLSVQDKASTPRPPYPQLDDQKLPAAVYNNAIHAAGSKYPSPPPTDGKTTNKTTNNTTADDRYLGWITKIEKELAIPGFFASQNINLGDYVPDFDAPSLTVKLLFEVACRRRGLTLGERKSTGISVYMNGWELHQLRRWEIQDFLVAFGFHERPAYQLAVDIREALDAYQQLHPDEFKDAMDRRRKRKEVKRAHKMSGGRGSNLGLVLVVLVPVYFLLAKVLHWL</sequence>
<evidence type="ECO:0000256" key="2">
    <source>
        <dbReference type="SAM" id="Phobius"/>
    </source>
</evidence>
<feature type="region of interest" description="Disordered" evidence="1">
    <location>
        <begin position="61"/>
        <end position="85"/>
    </location>
</feature>
<feature type="region of interest" description="Disordered" evidence="1">
    <location>
        <begin position="1"/>
        <end position="49"/>
    </location>
</feature>
<proteinExistence type="predicted"/>
<dbReference type="AlphaFoldDB" id="A0A1J7IZM2"/>
<evidence type="ECO:0000313" key="4">
    <source>
        <dbReference type="Proteomes" id="UP000182658"/>
    </source>
</evidence>
<dbReference type="EMBL" id="KV875121">
    <property type="protein sequence ID" value="OIW22332.1"/>
    <property type="molecule type" value="Genomic_DNA"/>
</dbReference>
<feature type="transmembrane region" description="Helical" evidence="2">
    <location>
        <begin position="228"/>
        <end position="249"/>
    </location>
</feature>
<reference evidence="3 4" key="1">
    <citation type="submission" date="2016-10" db="EMBL/GenBank/DDBJ databases">
        <title>Draft genome sequence of Coniochaeta ligniaria NRRL30616, a lignocellulolytic fungus for bioabatement of inhibitors in plant biomass hydrolysates.</title>
        <authorList>
            <consortium name="DOE Joint Genome Institute"/>
            <person name="Jimenez D.J."/>
            <person name="Hector R.E."/>
            <person name="Riley R."/>
            <person name="Sun H."/>
            <person name="Grigoriev I.V."/>
            <person name="Van Elsas J.D."/>
            <person name="Nichols N.N."/>
        </authorList>
    </citation>
    <scope>NUCLEOTIDE SEQUENCE [LARGE SCALE GENOMIC DNA]</scope>
    <source>
        <strain evidence="3 4">NRRL 30616</strain>
    </source>
</reference>
<evidence type="ECO:0000256" key="1">
    <source>
        <dbReference type="SAM" id="MobiDB-lite"/>
    </source>
</evidence>
<keyword evidence="2" id="KW-1133">Transmembrane helix</keyword>
<gene>
    <name evidence="3" type="ORF">CONLIGDRAFT_650650</name>
</gene>
<keyword evidence="2" id="KW-0472">Membrane</keyword>
<name>A0A1J7IZM2_9PEZI</name>
<accession>A0A1J7IZM2</accession>
<dbReference type="Proteomes" id="UP000182658">
    <property type="component" value="Unassembled WGS sequence"/>
</dbReference>
<dbReference type="InParanoid" id="A0A1J7IZM2"/>
<organism evidence="3 4">
    <name type="scientific">Coniochaeta ligniaria NRRL 30616</name>
    <dbReference type="NCBI Taxonomy" id="1408157"/>
    <lineage>
        <taxon>Eukaryota</taxon>
        <taxon>Fungi</taxon>
        <taxon>Dikarya</taxon>
        <taxon>Ascomycota</taxon>
        <taxon>Pezizomycotina</taxon>
        <taxon>Sordariomycetes</taxon>
        <taxon>Sordariomycetidae</taxon>
        <taxon>Coniochaetales</taxon>
        <taxon>Coniochaetaceae</taxon>
        <taxon>Coniochaeta</taxon>
    </lineage>
</organism>
<keyword evidence="4" id="KW-1185">Reference proteome</keyword>
<evidence type="ECO:0000313" key="3">
    <source>
        <dbReference type="EMBL" id="OIW22332.1"/>
    </source>
</evidence>
<protein>
    <submittedName>
        <fullName evidence="3">Uncharacterized protein</fullName>
    </submittedName>
</protein>
<feature type="compositionally biased region" description="Low complexity" evidence="1">
    <location>
        <begin position="75"/>
        <end position="85"/>
    </location>
</feature>
<keyword evidence="2" id="KW-0812">Transmembrane</keyword>